<sequence length="268" mass="31568">MDELLHKLNKWHILKEQHAALVYNRRKEKVVKMIKEIKATRNIEMLLDLLKSDADKCEDLQEFLCREFRRAIRLNNPDRVSSIIECFVIVGFGQEDLRESLRHALIEHLDDLCSKIVERNVCANIEVFEKLNKYDMCDGMVISKYIKQKIDVEIAAYMDIRLLDMPAKVDRWLNEMKVISNYKPEVIELYREMEIRYLLMSLEVIVGKNTDMYTAEDVEYLIKKIVKRSITMGVDIKEDIDRLIRASGIGLDEEIIKTIKKILDNAEE</sequence>
<evidence type="ECO:0000313" key="2">
    <source>
        <dbReference type="Proteomes" id="UP000031056"/>
    </source>
</evidence>
<dbReference type="VEuPathDB" id="MicrosporidiaDB:M896_040420"/>
<dbReference type="OrthoDB" id="2190594at2759"/>
<accession>A0A0B2UKU0</accession>
<protein>
    <submittedName>
        <fullName evidence="1">Uncharacterized protein</fullName>
    </submittedName>
</protein>
<dbReference type="Proteomes" id="UP000031056">
    <property type="component" value="Unassembled WGS sequence"/>
</dbReference>
<gene>
    <name evidence="1" type="ORF">M896_040420</name>
</gene>
<dbReference type="HOGENOM" id="CLU_1085976_0_0_1"/>
<dbReference type="AlphaFoldDB" id="A0A0B2UKU0"/>
<dbReference type="RefSeq" id="XP_014563891.1">
    <property type="nucleotide sequence ID" value="XM_014708405.1"/>
</dbReference>
<reference evidence="1 2" key="1">
    <citation type="journal article" date="2014" name="MBio">
        <title>The Ordospora colligata genome; evolution of extreme reduction in microsporidia and host-to-parasite horizontal gene transfer.</title>
        <authorList>
            <person name="Pombert J.-F."/>
            <person name="Haag K.L."/>
            <person name="Beidas S."/>
            <person name="Ebert D."/>
            <person name="Keeling P.J."/>
        </authorList>
    </citation>
    <scope>NUCLEOTIDE SEQUENCE [LARGE SCALE GENOMIC DNA]</scope>
    <source>
        <strain evidence="1 2">OC4</strain>
    </source>
</reference>
<proteinExistence type="predicted"/>
<organism evidence="1 2">
    <name type="scientific">Ordospora colligata OC4</name>
    <dbReference type="NCBI Taxonomy" id="1354746"/>
    <lineage>
        <taxon>Eukaryota</taxon>
        <taxon>Fungi</taxon>
        <taxon>Fungi incertae sedis</taxon>
        <taxon>Microsporidia</taxon>
        <taxon>Ordosporidae</taxon>
        <taxon>Ordospora</taxon>
    </lineage>
</organism>
<evidence type="ECO:0000313" key="1">
    <source>
        <dbReference type="EMBL" id="KHN69849.1"/>
    </source>
</evidence>
<name>A0A0B2UKU0_9MICR</name>
<keyword evidence="2" id="KW-1185">Reference proteome</keyword>
<comment type="caution">
    <text evidence="1">The sequence shown here is derived from an EMBL/GenBank/DDBJ whole genome shotgun (WGS) entry which is preliminary data.</text>
</comment>
<dbReference type="InParanoid" id="A0A0B2UKU0"/>
<dbReference type="EMBL" id="JOKQ01000004">
    <property type="protein sequence ID" value="KHN69849.1"/>
    <property type="molecule type" value="Genomic_DNA"/>
</dbReference>
<dbReference type="GeneID" id="26261481"/>